<evidence type="ECO:0000313" key="13">
    <source>
        <dbReference type="Proteomes" id="UP000249185"/>
    </source>
</evidence>
<protein>
    <recommendedName>
        <fullName evidence="3">Uncharacterized protein YtcA</fullName>
    </recommendedName>
</protein>
<evidence type="ECO:0000256" key="10">
    <source>
        <dbReference type="ARBA" id="ARBA00023288"/>
    </source>
</evidence>
<evidence type="ECO:0000313" key="12">
    <source>
        <dbReference type="EMBL" id="PZQ46390.1"/>
    </source>
</evidence>
<proteinExistence type="inferred from homology"/>
<keyword evidence="6" id="KW-0732">Signal</keyword>
<keyword evidence="10" id="KW-0449">Lipoprotein</keyword>
<evidence type="ECO:0000256" key="7">
    <source>
        <dbReference type="ARBA" id="ARBA00022989"/>
    </source>
</evidence>
<sequence>MFGSFFPSWLICLFAAVIATVLLRAAFIVVGLDDILRARVPVYMAMALGLTFLFSILFFGR</sequence>
<evidence type="ECO:0000256" key="2">
    <source>
        <dbReference type="ARBA" id="ARBA00008208"/>
    </source>
</evidence>
<comment type="caution">
    <text evidence="12">The sequence shown here is derived from an EMBL/GenBank/DDBJ whole genome shotgun (WGS) entry which is preliminary data.</text>
</comment>
<dbReference type="EMBL" id="QFPW01000026">
    <property type="protein sequence ID" value="PZQ46390.1"/>
    <property type="molecule type" value="Genomic_DNA"/>
</dbReference>
<evidence type="ECO:0000256" key="5">
    <source>
        <dbReference type="ARBA" id="ARBA00022692"/>
    </source>
</evidence>
<evidence type="ECO:0000256" key="4">
    <source>
        <dbReference type="ARBA" id="ARBA00022475"/>
    </source>
</evidence>
<dbReference type="InterPro" id="IPR031381">
    <property type="entry name" value="YtcA"/>
</dbReference>
<dbReference type="Proteomes" id="UP000249185">
    <property type="component" value="Unassembled WGS sequence"/>
</dbReference>
<keyword evidence="9" id="KW-0564">Palmitate</keyword>
<name>A0A2W5Q4T2_RHOSU</name>
<feature type="transmembrane region" description="Helical" evidence="11">
    <location>
        <begin position="42"/>
        <end position="60"/>
    </location>
</feature>
<comment type="subcellular location">
    <subcellularLocation>
        <location evidence="1">Membrane</location>
        <topology evidence="1">Multi-pass membrane protein</topology>
    </subcellularLocation>
</comment>
<feature type="transmembrane region" description="Helical" evidence="11">
    <location>
        <begin position="6"/>
        <end position="30"/>
    </location>
</feature>
<evidence type="ECO:0000256" key="9">
    <source>
        <dbReference type="ARBA" id="ARBA00023139"/>
    </source>
</evidence>
<evidence type="ECO:0000256" key="11">
    <source>
        <dbReference type="SAM" id="Phobius"/>
    </source>
</evidence>
<keyword evidence="8 11" id="KW-0472">Membrane</keyword>
<keyword evidence="5 11" id="KW-0812">Transmembrane</keyword>
<keyword evidence="7 11" id="KW-1133">Transmembrane helix</keyword>
<dbReference type="Pfam" id="PF17090">
    <property type="entry name" value="Ytca"/>
    <property type="match status" value="1"/>
</dbReference>
<dbReference type="AlphaFoldDB" id="A0A2W5Q4T2"/>
<evidence type="ECO:0000256" key="6">
    <source>
        <dbReference type="ARBA" id="ARBA00022729"/>
    </source>
</evidence>
<dbReference type="GO" id="GO:0016020">
    <property type="term" value="C:membrane"/>
    <property type="evidence" value="ECO:0007669"/>
    <property type="project" value="UniProtKB-SubCell"/>
</dbReference>
<evidence type="ECO:0000256" key="1">
    <source>
        <dbReference type="ARBA" id="ARBA00004141"/>
    </source>
</evidence>
<evidence type="ECO:0000256" key="8">
    <source>
        <dbReference type="ARBA" id="ARBA00023136"/>
    </source>
</evidence>
<organism evidence="12 13">
    <name type="scientific">Rhodovulum sulfidophilum</name>
    <name type="common">Rhodobacter sulfidophilus</name>
    <dbReference type="NCBI Taxonomy" id="35806"/>
    <lineage>
        <taxon>Bacteria</taxon>
        <taxon>Pseudomonadati</taxon>
        <taxon>Pseudomonadota</taxon>
        <taxon>Alphaproteobacteria</taxon>
        <taxon>Rhodobacterales</taxon>
        <taxon>Paracoccaceae</taxon>
        <taxon>Rhodovulum</taxon>
    </lineage>
</organism>
<evidence type="ECO:0000256" key="3">
    <source>
        <dbReference type="ARBA" id="ARBA00021237"/>
    </source>
</evidence>
<gene>
    <name evidence="12" type="ORF">DI556_20585</name>
</gene>
<reference evidence="12 13" key="1">
    <citation type="submission" date="2017-08" db="EMBL/GenBank/DDBJ databases">
        <title>Infants hospitalized years apart are colonized by the same room-sourced microbial strains.</title>
        <authorList>
            <person name="Brooks B."/>
            <person name="Olm M.R."/>
            <person name="Firek B.A."/>
            <person name="Baker R."/>
            <person name="Thomas B.C."/>
            <person name="Morowitz M.J."/>
            <person name="Banfield J.F."/>
        </authorList>
    </citation>
    <scope>NUCLEOTIDE SEQUENCE [LARGE SCALE GENOMIC DNA]</scope>
    <source>
        <strain evidence="12">S2_005_002_R2_34</strain>
    </source>
</reference>
<accession>A0A2W5Q4T2</accession>
<comment type="similarity">
    <text evidence="2">Belongs to the YtcA family.</text>
</comment>
<keyword evidence="4" id="KW-1003">Cell membrane</keyword>